<feature type="domain" description="Caspase family p10" evidence="5">
    <location>
        <begin position="667"/>
        <end position="758"/>
    </location>
</feature>
<comment type="caution">
    <text evidence="8">The sequence shown here is derived from an EMBL/GenBank/DDBJ whole genome shotgun (WGS) entry which is preliminary data.</text>
</comment>
<dbReference type="InterPro" id="IPR001315">
    <property type="entry name" value="CARD"/>
</dbReference>
<dbReference type="PROSITE" id="PS50209">
    <property type="entry name" value="CARD"/>
    <property type="match status" value="2"/>
</dbReference>
<dbReference type="SMART" id="SM00115">
    <property type="entry name" value="CASc"/>
    <property type="match status" value="2"/>
</dbReference>
<evidence type="ECO:0000313" key="9">
    <source>
        <dbReference type="Proteomes" id="UP000424527"/>
    </source>
</evidence>
<dbReference type="InterPro" id="IPR002138">
    <property type="entry name" value="Pept_C14_p10"/>
</dbReference>
<dbReference type="PANTHER" id="PTHR48169:SF7">
    <property type="entry name" value="CASPASE 10"/>
    <property type="match status" value="1"/>
</dbReference>
<dbReference type="Proteomes" id="UP000424527">
    <property type="component" value="Unassembled WGS sequence"/>
</dbReference>
<keyword evidence="9" id="KW-1185">Reference proteome</keyword>
<keyword evidence="2" id="KW-0053">Apoptosis</keyword>
<dbReference type="CDD" id="cd00032">
    <property type="entry name" value="CASc"/>
    <property type="match status" value="2"/>
</dbReference>
<feature type="domain" description="CARD" evidence="7">
    <location>
        <begin position="1"/>
        <end position="78"/>
    </location>
</feature>
<dbReference type="PRINTS" id="PR00376">
    <property type="entry name" value="IL1BCENZYME"/>
</dbReference>
<dbReference type="GO" id="GO:0004197">
    <property type="term" value="F:cysteine-type endopeptidase activity"/>
    <property type="evidence" value="ECO:0007669"/>
    <property type="project" value="InterPro"/>
</dbReference>
<dbReference type="SMART" id="SM00114">
    <property type="entry name" value="CARD"/>
    <property type="match status" value="2"/>
</dbReference>
<proteinExistence type="inferred from homology"/>
<reference evidence="8 9" key="1">
    <citation type="submission" date="2019-07" db="EMBL/GenBank/DDBJ databases">
        <title>Chromosome genome assembly for large yellow croaker.</title>
        <authorList>
            <person name="Xiao S."/>
        </authorList>
    </citation>
    <scope>NUCLEOTIDE SEQUENCE [LARGE SCALE GENOMIC DNA]</scope>
    <source>
        <strain evidence="8">JMULYC20181020</strain>
        <tissue evidence="8">Muscle</tissue>
    </source>
</reference>
<evidence type="ECO:0000259" key="5">
    <source>
        <dbReference type="PROSITE" id="PS50207"/>
    </source>
</evidence>
<organism evidence="8 9">
    <name type="scientific">Larimichthys crocea</name>
    <name type="common">Large yellow croaker</name>
    <name type="synonym">Pseudosciaena crocea</name>
    <dbReference type="NCBI Taxonomy" id="215358"/>
    <lineage>
        <taxon>Eukaryota</taxon>
        <taxon>Metazoa</taxon>
        <taxon>Chordata</taxon>
        <taxon>Craniata</taxon>
        <taxon>Vertebrata</taxon>
        <taxon>Euteleostomi</taxon>
        <taxon>Actinopterygii</taxon>
        <taxon>Neopterygii</taxon>
        <taxon>Teleostei</taxon>
        <taxon>Neoteleostei</taxon>
        <taxon>Acanthomorphata</taxon>
        <taxon>Eupercaria</taxon>
        <taxon>Sciaenidae</taxon>
        <taxon>Larimichthys</taxon>
    </lineage>
</organism>
<dbReference type="InterPro" id="IPR001309">
    <property type="entry name" value="Pept_C14_p20"/>
</dbReference>
<feature type="domain" description="CARD" evidence="7">
    <location>
        <begin position="371"/>
        <end position="450"/>
    </location>
</feature>
<evidence type="ECO:0000259" key="7">
    <source>
        <dbReference type="PROSITE" id="PS50209"/>
    </source>
</evidence>
<dbReference type="SUPFAM" id="SSF52129">
    <property type="entry name" value="Caspase-like"/>
    <property type="match status" value="2"/>
</dbReference>
<dbReference type="GO" id="GO:0042981">
    <property type="term" value="P:regulation of apoptotic process"/>
    <property type="evidence" value="ECO:0007669"/>
    <property type="project" value="InterPro"/>
</dbReference>
<sequence length="759" mass="85487">MAAKDTVRHNKTAIQSTLCADYKLILNKVYEKDLITEREYNNLKSINKEDVEGHVTEIVDKMINKGEDTCQGFLNLLQTDEDIRETYPKLKKIWNKERPLSKPVQATLVDSTDSSPDTKRQKKDEQYQLNSKPTGLCVIINNEQFTHLKVRTGTNKDAESLGKVFSWLGFRVLMCKDQTKDQMDQALNYFTSLSDPSQLPEFSVMEWSDGGFTDLQEAPKHGDAFICCILSNGVNGAVLGTDGEALSIREISKRFRATDRSVLTGKPKVFLIQACQRGEVGLKDLQSDDSHSLSIPGEADFLVAIATVGGYNSYRHRINGSWFIQSVCQQLEEGCPRGDDMTTIFYRVIDEVSQKGVPNRPCVKQMPEVRFSMAAKDTVRRNKTAIQSTLCADYKLILNKVSEKKLITQREYNNLKSINKEDVEGHVIELVDKMVNKGEDTCQGFLNLLQTDEDIRDTYPKLEDIWIDNRPLSKPVQATSVDSTDSSPDTKRQKKDEQYQLNSKPTGLCVIINNEQFTHLKVRTGTNKDAESLGKVFSWLGFRVLMCKDQTKDQMDQALNYFTSLSDPSQLPEFSVMEWSDGGFTDLQEAPKHGDAFICCILSHGVNGAVSGTDGEALSIREIYKRFRATDRSVLTGKPKVFLIQACQGRGKHHGVLLKDLQSDDSYSLSIPGEADFLVATATVEDYESYRHRINGSWFIQSVCQQLEEGCPRGDDMTTILQRVNNEVSQKEATSLPGEKKQMPEFRCTLRKGLVLSPH</sequence>
<dbReference type="CDD" id="cd01671">
    <property type="entry name" value="CARD"/>
    <property type="match status" value="2"/>
</dbReference>
<accession>A0A6G0IIF0</accession>
<dbReference type="InterPro" id="IPR011600">
    <property type="entry name" value="Pept_C14_caspase"/>
</dbReference>
<dbReference type="GO" id="GO:0051604">
    <property type="term" value="P:protein maturation"/>
    <property type="evidence" value="ECO:0007669"/>
    <property type="project" value="UniProtKB-ARBA"/>
</dbReference>
<evidence type="ECO:0000313" key="8">
    <source>
        <dbReference type="EMBL" id="KAE8291289.1"/>
    </source>
</evidence>
<dbReference type="AlphaFoldDB" id="A0A6G0IIF0"/>
<dbReference type="GO" id="GO:0006915">
    <property type="term" value="P:apoptotic process"/>
    <property type="evidence" value="ECO:0007669"/>
    <property type="project" value="UniProtKB-KW"/>
</dbReference>
<evidence type="ECO:0000256" key="4">
    <source>
        <dbReference type="SAM" id="MobiDB-lite"/>
    </source>
</evidence>
<evidence type="ECO:0000256" key="2">
    <source>
        <dbReference type="ARBA" id="ARBA00022703"/>
    </source>
</evidence>
<evidence type="ECO:0000259" key="6">
    <source>
        <dbReference type="PROSITE" id="PS50208"/>
    </source>
</evidence>
<dbReference type="Pfam" id="PF00656">
    <property type="entry name" value="Peptidase_C14"/>
    <property type="match status" value="4"/>
</dbReference>
<feature type="domain" description="Caspase family p20" evidence="6">
    <location>
        <begin position="505"/>
        <end position="651"/>
    </location>
</feature>
<feature type="domain" description="Caspase family p20" evidence="6">
    <location>
        <begin position="133"/>
        <end position="279"/>
    </location>
</feature>
<feature type="region of interest" description="Disordered" evidence="4">
    <location>
        <begin position="104"/>
        <end position="129"/>
    </location>
</feature>
<dbReference type="GO" id="GO:0005737">
    <property type="term" value="C:cytoplasm"/>
    <property type="evidence" value="ECO:0007669"/>
    <property type="project" value="UniProtKB-ARBA"/>
</dbReference>
<dbReference type="PANTHER" id="PTHR48169">
    <property type="entry name" value="DED DOMAIN-CONTAINING PROTEIN"/>
    <property type="match status" value="1"/>
</dbReference>
<dbReference type="PROSITE" id="PS50207">
    <property type="entry name" value="CASPASE_P10"/>
    <property type="match status" value="2"/>
</dbReference>
<name>A0A6G0IIF0_LARCR</name>
<dbReference type="Pfam" id="PF00619">
    <property type="entry name" value="CARD"/>
    <property type="match status" value="1"/>
</dbReference>
<gene>
    <name evidence="8" type="ORF">D5F01_LYC10886</name>
</gene>
<feature type="compositionally biased region" description="Basic and acidic residues" evidence="4">
    <location>
        <begin position="116"/>
        <end position="126"/>
    </location>
</feature>
<protein>
    <submittedName>
        <fullName evidence="8">Caspase-8</fullName>
    </submittedName>
</protein>
<dbReference type="Gene3D" id="3.40.50.1460">
    <property type="match status" value="2"/>
</dbReference>
<dbReference type="GO" id="GO:0006508">
    <property type="term" value="P:proteolysis"/>
    <property type="evidence" value="ECO:0007669"/>
    <property type="project" value="InterPro"/>
</dbReference>
<dbReference type="InterPro" id="IPR015917">
    <property type="entry name" value="Pept_C14A"/>
</dbReference>
<dbReference type="InterPro" id="IPR029030">
    <property type="entry name" value="Caspase-like_dom_sf"/>
</dbReference>
<evidence type="ECO:0000256" key="3">
    <source>
        <dbReference type="RuleBase" id="RU003971"/>
    </source>
</evidence>
<feature type="region of interest" description="Disordered" evidence="4">
    <location>
        <begin position="476"/>
        <end position="501"/>
    </location>
</feature>
<dbReference type="SUPFAM" id="SSF47986">
    <property type="entry name" value="DEATH domain"/>
    <property type="match status" value="2"/>
</dbReference>
<evidence type="ECO:0000256" key="1">
    <source>
        <dbReference type="ARBA" id="ARBA00010134"/>
    </source>
</evidence>
<dbReference type="InterPro" id="IPR011029">
    <property type="entry name" value="DEATH-like_dom_sf"/>
</dbReference>
<dbReference type="InterPro" id="IPR033139">
    <property type="entry name" value="Caspase_cys_AS"/>
</dbReference>
<dbReference type="PROSITE" id="PS01122">
    <property type="entry name" value="CASPASE_CYS"/>
    <property type="match status" value="1"/>
</dbReference>
<comment type="similarity">
    <text evidence="1 3">Belongs to the peptidase C14A family.</text>
</comment>
<dbReference type="Gene3D" id="1.10.533.10">
    <property type="entry name" value="Death Domain, Fas"/>
    <property type="match status" value="2"/>
</dbReference>
<dbReference type="Gene3D" id="3.30.70.1470">
    <property type="entry name" value="Caspase-like"/>
    <property type="match status" value="2"/>
</dbReference>
<feature type="compositionally biased region" description="Basic and acidic residues" evidence="4">
    <location>
        <begin position="488"/>
        <end position="498"/>
    </location>
</feature>
<feature type="domain" description="Caspase family p10" evidence="5">
    <location>
        <begin position="291"/>
        <end position="333"/>
    </location>
</feature>
<dbReference type="PROSITE" id="PS50208">
    <property type="entry name" value="CASPASE_P20"/>
    <property type="match status" value="2"/>
</dbReference>
<dbReference type="EMBL" id="REGW02000010">
    <property type="protein sequence ID" value="KAE8291289.1"/>
    <property type="molecule type" value="Genomic_DNA"/>
</dbReference>